<dbReference type="AlphaFoldDB" id="A0A834CJI1"/>
<feature type="compositionally biased region" description="Polar residues" evidence="2">
    <location>
        <begin position="318"/>
        <end position="329"/>
    </location>
</feature>
<feature type="coiled-coil region" evidence="1">
    <location>
        <begin position="121"/>
        <end position="148"/>
    </location>
</feature>
<dbReference type="GO" id="GO:0005813">
    <property type="term" value="C:centrosome"/>
    <property type="evidence" value="ECO:0007669"/>
    <property type="project" value="TreeGrafter"/>
</dbReference>
<feature type="compositionally biased region" description="Basic and acidic residues" evidence="2">
    <location>
        <begin position="833"/>
        <end position="849"/>
    </location>
</feature>
<proteinExistence type="predicted"/>
<feature type="region of interest" description="Disordered" evidence="2">
    <location>
        <begin position="826"/>
        <end position="891"/>
    </location>
</feature>
<feature type="coiled-coil region" evidence="1">
    <location>
        <begin position="581"/>
        <end position="619"/>
    </location>
</feature>
<name>A0A834CJI1_ORYME</name>
<feature type="compositionally biased region" description="Low complexity" evidence="2">
    <location>
        <begin position="280"/>
        <end position="289"/>
    </location>
</feature>
<feature type="compositionally biased region" description="Basic and acidic residues" evidence="2">
    <location>
        <begin position="493"/>
        <end position="512"/>
    </location>
</feature>
<feature type="region of interest" description="Disordered" evidence="2">
    <location>
        <begin position="473"/>
        <end position="525"/>
    </location>
</feature>
<sequence>MLNCLTAAESAVASLAAHCANADLSSPINLDLQASLDTLQKSLQDKEQLTQSTSCSSVTGTEGQKLHQDLWLLYKLFSDHTRRISDLQASLQEERGHKKQDGALGTPQGAKGLPPNVQVQLEALHKALREKKKTCKTLEEKLAAALTASPETARKDLEVAVNPSCSASSLPLLKHNTFSSTENLDSSSSTPSVRKVFKFLKTTVRLKTLSSFKHKFRDLKVQLENQSKLILQMQSLLRRNSLSSISPAASICDPFTTREPEGTFKVERSQEGNCRGGQPKGKQGEGQSKNKSSLPGKDLDGEKVQDRSMSELQHARSRSTSPARLDSLVQSQARELSQLRQQIKESRRLGALHRQQLEELNKAFKELLHAGEVDCHMGEVVKEQLDKSLTILGRLEGRLDKGETPVDEDVAALQLSRKLAKELQEKNQLIHNLQNQIRGRSPSSHHSSHSDICLSGGTASSCRSSLTAQGHQHHAEWTAAASSLGGGASEEGVSGHRDAGSRVQGLRRENGRLQEQLRSSEELNSTLRSELNLHRSIMAQTSSHHQDRDRVSEPQEVHRRDITSQRRGGADEPRTMNPDLLAEHLLEIRALRQRLEESIRTNDRLREQLERRLAEVEKDPATNIFIHGNEEQGQLANEVQFLWGQNQALKEQLNVGSRDKQKENEKLRETLARRSAKLEQSRLECETLRLENSRLQERLEHSSQEKSLLQDSLHASKEQLHRLQNEVKLQRQQLSDSQHLLQSLRVELKVYEKMKTDLSKHGDSEEPTQAPVSDPSSSSLDLRELLSEIRHLRLQLERSIQTNTALRQKLEEQLLQAPSRSETININYLLSSPDERSRSPDREGYDLHHHSFQSHKRTTVHDVKQRAHSDCSASSSSSDGVSGRPSRLVPGHRMWANRSGRHVLGLIEDYNALRKQISEGRQLSRSMDAQLQECLHTLKQQNPDKEQMKSLCSSTNTMQQVLDEAGRLLKLLWRVSLPAAFLTGESSSNQQDELLKTEIARLKSRLSQQERMLIRRLSLTHGVLKKARGNLEEIPVNGQ</sequence>
<evidence type="ECO:0000256" key="2">
    <source>
        <dbReference type="SAM" id="MobiDB-lite"/>
    </source>
</evidence>
<protein>
    <submittedName>
        <fullName evidence="3">CDK5 regulatory subunit-associated protein 2</fullName>
    </submittedName>
</protein>
<feature type="region of interest" description="Disordered" evidence="2">
    <location>
        <begin position="264"/>
        <end position="329"/>
    </location>
</feature>
<feature type="coiled-coil region" evidence="1">
    <location>
        <begin position="664"/>
        <end position="740"/>
    </location>
</feature>
<feature type="compositionally biased region" description="Basic and acidic residues" evidence="2">
    <location>
        <begin position="859"/>
        <end position="869"/>
    </location>
</feature>
<feature type="region of interest" description="Disordered" evidence="2">
    <location>
        <begin position="539"/>
        <end position="576"/>
    </location>
</feature>
<keyword evidence="1" id="KW-0175">Coiled coil</keyword>
<evidence type="ECO:0000313" key="4">
    <source>
        <dbReference type="Proteomes" id="UP000646548"/>
    </source>
</evidence>
<dbReference type="GO" id="GO:0005794">
    <property type="term" value="C:Golgi apparatus"/>
    <property type="evidence" value="ECO:0007669"/>
    <property type="project" value="TreeGrafter"/>
</dbReference>
<feature type="compositionally biased region" description="Basic and acidic residues" evidence="2">
    <location>
        <begin position="297"/>
        <end position="309"/>
    </location>
</feature>
<dbReference type="GO" id="GO:0007098">
    <property type="term" value="P:centrosome cycle"/>
    <property type="evidence" value="ECO:0007669"/>
    <property type="project" value="TreeGrafter"/>
</dbReference>
<dbReference type="InterPro" id="IPR052593">
    <property type="entry name" value="MT-associated_AKAP9-binding"/>
</dbReference>
<feature type="coiled-coil region" evidence="1">
    <location>
        <begin position="782"/>
        <end position="813"/>
    </location>
</feature>
<evidence type="ECO:0000313" key="3">
    <source>
        <dbReference type="EMBL" id="KAF6729084.1"/>
    </source>
</evidence>
<accession>A0A834CJI1</accession>
<dbReference type="EMBL" id="WKFB01000265">
    <property type="protein sequence ID" value="KAF6729084.1"/>
    <property type="molecule type" value="Genomic_DNA"/>
</dbReference>
<feature type="region of interest" description="Disordered" evidence="2">
    <location>
        <begin position="93"/>
        <end position="114"/>
    </location>
</feature>
<dbReference type="PANTHER" id="PTHR46501">
    <property type="entry name" value="MYOMEGALIN"/>
    <property type="match status" value="1"/>
</dbReference>
<dbReference type="GO" id="GO:0060090">
    <property type="term" value="F:molecular adaptor activity"/>
    <property type="evidence" value="ECO:0007669"/>
    <property type="project" value="TreeGrafter"/>
</dbReference>
<feature type="region of interest" description="Disordered" evidence="2">
    <location>
        <begin position="757"/>
        <end position="779"/>
    </location>
</feature>
<evidence type="ECO:0000256" key="1">
    <source>
        <dbReference type="SAM" id="Coils"/>
    </source>
</evidence>
<comment type="caution">
    <text evidence="3">The sequence shown here is derived from an EMBL/GenBank/DDBJ whole genome shotgun (WGS) entry which is preliminary data.</text>
</comment>
<dbReference type="GO" id="GO:0090063">
    <property type="term" value="P:positive regulation of microtubule nucleation"/>
    <property type="evidence" value="ECO:0007669"/>
    <property type="project" value="TreeGrafter"/>
</dbReference>
<gene>
    <name evidence="3" type="ORF">FQA47_018307</name>
</gene>
<dbReference type="PANTHER" id="PTHR46501:SF7">
    <property type="entry name" value="MYOMEGALIN ISOFORM X1"/>
    <property type="match status" value="1"/>
</dbReference>
<feature type="compositionally biased region" description="Basic and acidic residues" evidence="2">
    <location>
        <begin position="544"/>
        <end position="574"/>
    </location>
</feature>
<organism evidence="3 4">
    <name type="scientific">Oryzias melastigma</name>
    <name type="common">Marine medaka</name>
    <dbReference type="NCBI Taxonomy" id="30732"/>
    <lineage>
        <taxon>Eukaryota</taxon>
        <taxon>Metazoa</taxon>
        <taxon>Chordata</taxon>
        <taxon>Craniata</taxon>
        <taxon>Vertebrata</taxon>
        <taxon>Euteleostomi</taxon>
        <taxon>Actinopterygii</taxon>
        <taxon>Neopterygii</taxon>
        <taxon>Teleostei</taxon>
        <taxon>Neoteleostei</taxon>
        <taxon>Acanthomorphata</taxon>
        <taxon>Ovalentaria</taxon>
        <taxon>Atherinomorphae</taxon>
        <taxon>Beloniformes</taxon>
        <taxon>Adrianichthyidae</taxon>
        <taxon>Oryziinae</taxon>
        <taxon>Oryzias</taxon>
    </lineage>
</organism>
<dbReference type="GO" id="GO:1903358">
    <property type="term" value="P:regulation of Golgi organization"/>
    <property type="evidence" value="ECO:0007669"/>
    <property type="project" value="TreeGrafter"/>
</dbReference>
<feature type="compositionally biased region" description="Low complexity" evidence="2">
    <location>
        <begin position="870"/>
        <end position="887"/>
    </location>
</feature>
<reference evidence="3" key="1">
    <citation type="journal article" name="BMC Genomics">
        <title>Long-read sequencing and de novo genome assembly of marine medaka (Oryzias melastigma).</title>
        <authorList>
            <person name="Liang P."/>
            <person name="Saqib H.S.A."/>
            <person name="Ni X."/>
            <person name="Shen Y."/>
        </authorList>
    </citation>
    <scope>NUCLEOTIDE SEQUENCE</scope>
    <source>
        <strain evidence="3">Bigg-433</strain>
    </source>
</reference>
<dbReference type="Proteomes" id="UP000646548">
    <property type="component" value="Unassembled WGS sequence"/>
</dbReference>